<comment type="caution">
    <text evidence="2">The sequence shown here is derived from an EMBL/GenBank/DDBJ whole genome shotgun (WGS) entry which is preliminary data.</text>
</comment>
<organism evidence="2 3">
    <name type="scientific">Punica granatum</name>
    <name type="common">Pomegranate</name>
    <dbReference type="NCBI Taxonomy" id="22663"/>
    <lineage>
        <taxon>Eukaryota</taxon>
        <taxon>Viridiplantae</taxon>
        <taxon>Streptophyta</taxon>
        <taxon>Embryophyta</taxon>
        <taxon>Tracheophyta</taxon>
        <taxon>Spermatophyta</taxon>
        <taxon>Magnoliopsida</taxon>
        <taxon>eudicotyledons</taxon>
        <taxon>Gunneridae</taxon>
        <taxon>Pentapetalae</taxon>
        <taxon>rosids</taxon>
        <taxon>malvids</taxon>
        <taxon>Myrtales</taxon>
        <taxon>Lythraceae</taxon>
        <taxon>Punica</taxon>
    </lineage>
</organism>
<feature type="compositionally biased region" description="Basic residues" evidence="1">
    <location>
        <begin position="60"/>
        <end position="72"/>
    </location>
</feature>
<dbReference type="AlphaFoldDB" id="A0A2I0JXS9"/>
<reference evidence="2 3" key="1">
    <citation type="submission" date="2017-11" db="EMBL/GenBank/DDBJ databases">
        <title>De-novo sequencing of pomegranate (Punica granatum L.) genome.</title>
        <authorList>
            <person name="Akparov Z."/>
            <person name="Amiraslanov A."/>
            <person name="Hajiyeva S."/>
            <person name="Abbasov M."/>
            <person name="Kaur K."/>
            <person name="Hamwieh A."/>
            <person name="Solovyev V."/>
            <person name="Salamov A."/>
            <person name="Braich B."/>
            <person name="Kosarev P."/>
            <person name="Mahmoud A."/>
            <person name="Hajiyev E."/>
            <person name="Babayeva S."/>
            <person name="Izzatullayeva V."/>
            <person name="Mammadov A."/>
            <person name="Mammadov A."/>
            <person name="Sharifova S."/>
            <person name="Ojaghi J."/>
            <person name="Eynullazada K."/>
            <person name="Bayramov B."/>
            <person name="Abdulazimova A."/>
            <person name="Shahmuradov I."/>
        </authorList>
    </citation>
    <scope>NUCLEOTIDE SEQUENCE [LARGE SCALE GENOMIC DNA]</scope>
    <source>
        <strain evidence="3">cv. AG2017</strain>
        <tissue evidence="2">Leaf</tissue>
    </source>
</reference>
<proteinExistence type="predicted"/>
<sequence>MQAAEEEEHKEGKKGEWSCKDQGKQLISAEQRRRPTQTKELRVREGKSGVGGLAGMKSQRMTRRRRRRRRRRRSDDRSDGE</sequence>
<feature type="region of interest" description="Disordered" evidence="1">
    <location>
        <begin position="1"/>
        <end position="81"/>
    </location>
</feature>
<feature type="compositionally biased region" description="Basic and acidic residues" evidence="1">
    <location>
        <begin position="7"/>
        <end position="23"/>
    </location>
</feature>
<evidence type="ECO:0000313" key="2">
    <source>
        <dbReference type="EMBL" id="PKI61137.1"/>
    </source>
</evidence>
<keyword evidence="3" id="KW-1185">Reference proteome</keyword>
<dbReference type="Proteomes" id="UP000233551">
    <property type="component" value="Unassembled WGS sequence"/>
</dbReference>
<accession>A0A2I0JXS9</accession>
<dbReference type="EMBL" id="PGOL01001070">
    <property type="protein sequence ID" value="PKI61137.1"/>
    <property type="molecule type" value="Genomic_DNA"/>
</dbReference>
<evidence type="ECO:0000313" key="3">
    <source>
        <dbReference type="Proteomes" id="UP000233551"/>
    </source>
</evidence>
<evidence type="ECO:0000256" key="1">
    <source>
        <dbReference type="SAM" id="MobiDB-lite"/>
    </source>
</evidence>
<gene>
    <name evidence="2" type="ORF">CRG98_018457</name>
</gene>
<name>A0A2I0JXS9_PUNGR</name>
<feature type="compositionally biased region" description="Basic and acidic residues" evidence="1">
    <location>
        <begin position="30"/>
        <end position="47"/>
    </location>
</feature>
<protein>
    <submittedName>
        <fullName evidence="2">Uncharacterized protein</fullName>
    </submittedName>
</protein>